<dbReference type="HOGENOM" id="CLU_114002_0_0_9"/>
<keyword evidence="1" id="KW-0812">Transmembrane</keyword>
<dbReference type="OrthoDB" id="9783125at2"/>
<protein>
    <submittedName>
        <fullName evidence="2">Uncharacterized protein</fullName>
    </submittedName>
</protein>
<feature type="transmembrane region" description="Helical" evidence="1">
    <location>
        <begin position="44"/>
        <end position="63"/>
    </location>
</feature>
<evidence type="ECO:0000256" key="1">
    <source>
        <dbReference type="SAM" id="Phobius"/>
    </source>
</evidence>
<dbReference type="Proteomes" id="UP000004893">
    <property type="component" value="Unassembled WGS sequence"/>
</dbReference>
<dbReference type="AlphaFoldDB" id="C0BWG1"/>
<accession>C0BWG1</accession>
<keyword evidence="3" id="KW-1185">Reference proteome</keyword>
<sequence length="191" mass="21032">MKIQKGQPGYIKAQKQKLLLFTIMEFAIVVALLLLGYFQTGTKLNLLTAVAVLGCLPASKMLVEFIAIAPYKAVDPEKYMETEEKAALLTTAYDMVITSKEKIMPVDAVVISGNTVCGYASNPKTDVAKVAKHLKETLHQNRLDKVTVKIFSDYAAFIARAEGMNNMAAIDRPDTQKLEQKIRGTILSTSM</sequence>
<dbReference type="STRING" id="553973.CLOHYLEM_04122"/>
<comment type="caution">
    <text evidence="2">The sequence shown here is derived from an EMBL/GenBank/DDBJ whole genome shotgun (WGS) entry which is preliminary data.</text>
</comment>
<gene>
    <name evidence="2" type="ORF">CLOHYLEM_04122</name>
</gene>
<reference evidence="2" key="1">
    <citation type="submission" date="2009-02" db="EMBL/GenBank/DDBJ databases">
        <authorList>
            <person name="Fulton L."/>
            <person name="Clifton S."/>
            <person name="Fulton B."/>
            <person name="Xu J."/>
            <person name="Minx P."/>
            <person name="Pepin K.H."/>
            <person name="Johnson M."/>
            <person name="Bhonagiri V."/>
            <person name="Nash W.E."/>
            <person name="Mardis E.R."/>
            <person name="Wilson R.K."/>
        </authorList>
    </citation>
    <scope>NUCLEOTIDE SEQUENCE [LARGE SCALE GENOMIC DNA]</scope>
    <source>
        <strain evidence="2">DSM 15053</strain>
    </source>
</reference>
<dbReference type="RefSeq" id="WP_006441452.1">
    <property type="nucleotide sequence ID" value="NZ_CP036524.1"/>
</dbReference>
<evidence type="ECO:0000313" key="3">
    <source>
        <dbReference type="Proteomes" id="UP000004893"/>
    </source>
</evidence>
<keyword evidence="1" id="KW-1133">Transmembrane helix</keyword>
<dbReference type="EMBL" id="ABYI02000005">
    <property type="protein sequence ID" value="EEG75764.1"/>
    <property type="molecule type" value="Genomic_DNA"/>
</dbReference>
<feature type="transmembrane region" description="Helical" evidence="1">
    <location>
        <begin position="18"/>
        <end position="38"/>
    </location>
</feature>
<evidence type="ECO:0000313" key="2">
    <source>
        <dbReference type="EMBL" id="EEG75764.1"/>
    </source>
</evidence>
<organism evidence="2 3">
    <name type="scientific">[Clostridium] hylemonae DSM 15053</name>
    <dbReference type="NCBI Taxonomy" id="553973"/>
    <lineage>
        <taxon>Bacteria</taxon>
        <taxon>Bacillati</taxon>
        <taxon>Bacillota</taxon>
        <taxon>Clostridia</taxon>
        <taxon>Lachnospirales</taxon>
        <taxon>Lachnospiraceae</taxon>
    </lineage>
</organism>
<name>C0BWG1_9FIRM</name>
<keyword evidence="1" id="KW-0472">Membrane</keyword>
<dbReference type="eggNOG" id="ENOG5032XN3">
    <property type="taxonomic scope" value="Bacteria"/>
</dbReference>
<proteinExistence type="predicted"/>
<reference evidence="2" key="2">
    <citation type="submission" date="2013-06" db="EMBL/GenBank/DDBJ databases">
        <title>Draft genome sequence of Clostridium hylemonae (DSM 15053).</title>
        <authorList>
            <person name="Sudarsanam P."/>
            <person name="Ley R."/>
            <person name="Guruge J."/>
            <person name="Turnbaugh P.J."/>
            <person name="Mahowald M."/>
            <person name="Liep D."/>
            <person name="Gordon J."/>
        </authorList>
    </citation>
    <scope>NUCLEOTIDE SEQUENCE</scope>
    <source>
        <strain evidence="2">DSM 15053</strain>
    </source>
</reference>